<evidence type="ECO:0000259" key="1">
    <source>
        <dbReference type="Pfam" id="PF24066"/>
    </source>
</evidence>
<dbReference type="EMBL" id="BFAA01014026">
    <property type="protein sequence ID" value="GCB76753.1"/>
    <property type="molecule type" value="Genomic_DNA"/>
</dbReference>
<feature type="domain" description="Histidine N-acetyltransferase C-terminal" evidence="1">
    <location>
        <begin position="10"/>
        <end position="125"/>
    </location>
</feature>
<comment type="caution">
    <text evidence="2">The sequence shown here is derived from an EMBL/GenBank/DDBJ whole genome shotgun (WGS) entry which is preliminary data.</text>
</comment>
<dbReference type="InterPro" id="IPR056483">
    <property type="entry name" value="Hisat_C"/>
</dbReference>
<keyword evidence="3" id="KW-1185">Reference proteome</keyword>
<protein>
    <recommendedName>
        <fullName evidence="1">Histidine N-acetyltransferase C-terminal domain-containing protein</fullName>
    </recommendedName>
</protein>
<dbReference type="Proteomes" id="UP000288216">
    <property type="component" value="Unassembled WGS sequence"/>
</dbReference>
<evidence type="ECO:0000313" key="2">
    <source>
        <dbReference type="EMBL" id="GCB76753.1"/>
    </source>
</evidence>
<dbReference type="PANTHER" id="PTHR47403">
    <property type="entry name" value="LOC100145250 PROTEIN"/>
    <property type="match status" value="1"/>
</dbReference>
<dbReference type="Pfam" id="PF24066">
    <property type="entry name" value="Hisat_C"/>
    <property type="match status" value="1"/>
</dbReference>
<organism evidence="2 3">
    <name type="scientific">Scyliorhinus torazame</name>
    <name type="common">Cloudy catshark</name>
    <name type="synonym">Catulus torazame</name>
    <dbReference type="NCBI Taxonomy" id="75743"/>
    <lineage>
        <taxon>Eukaryota</taxon>
        <taxon>Metazoa</taxon>
        <taxon>Chordata</taxon>
        <taxon>Craniata</taxon>
        <taxon>Vertebrata</taxon>
        <taxon>Chondrichthyes</taxon>
        <taxon>Elasmobranchii</taxon>
        <taxon>Galeomorphii</taxon>
        <taxon>Galeoidea</taxon>
        <taxon>Carcharhiniformes</taxon>
        <taxon>Scyliorhinidae</taxon>
        <taxon>Scyliorhinus</taxon>
    </lineage>
</organism>
<dbReference type="AlphaFoldDB" id="A0A401PUK5"/>
<gene>
    <name evidence="2" type="ORF">scyTo_0019190</name>
</gene>
<accession>A0A401PUK5</accession>
<sequence>MKKRGDEYYEPIPLQPDDVPSIFLNRTVIDTLLPGGRIIQRGSVFKPLESNLDILLSRDIVWRADRKGNPRALSLGSAPNRGPMGNRIFVIDVFGDDLSAVKSVFLSQLQSLPPLQDNVICLLSVNPSLSPQMWEFCINEMGLEKGKTHLMNRYIAEGDMSVIMAKL</sequence>
<name>A0A401PUK5_SCYTO</name>
<proteinExistence type="predicted"/>
<dbReference type="PANTHER" id="PTHR47403:SF6">
    <property type="entry name" value="N-ACETYLTRANSFERASE DOMAIN-CONTAINING PROTEIN"/>
    <property type="match status" value="1"/>
</dbReference>
<evidence type="ECO:0000313" key="3">
    <source>
        <dbReference type="Proteomes" id="UP000288216"/>
    </source>
</evidence>
<dbReference type="OMA" id="FESSMWH"/>
<dbReference type="OrthoDB" id="8889733at2759"/>
<reference evidence="2 3" key="1">
    <citation type="journal article" date="2018" name="Nat. Ecol. Evol.">
        <title>Shark genomes provide insights into elasmobranch evolution and the origin of vertebrates.</title>
        <authorList>
            <person name="Hara Y"/>
            <person name="Yamaguchi K"/>
            <person name="Onimaru K"/>
            <person name="Kadota M"/>
            <person name="Koyanagi M"/>
            <person name="Keeley SD"/>
            <person name="Tatsumi K"/>
            <person name="Tanaka K"/>
            <person name="Motone F"/>
            <person name="Kageyama Y"/>
            <person name="Nozu R"/>
            <person name="Adachi N"/>
            <person name="Nishimura O"/>
            <person name="Nakagawa R"/>
            <person name="Tanegashima C"/>
            <person name="Kiyatake I"/>
            <person name="Matsumoto R"/>
            <person name="Murakumo K"/>
            <person name="Nishida K"/>
            <person name="Terakita A"/>
            <person name="Kuratani S"/>
            <person name="Sato K"/>
            <person name="Hyodo S Kuraku.S."/>
        </authorList>
    </citation>
    <scope>NUCLEOTIDE SEQUENCE [LARGE SCALE GENOMIC DNA]</scope>
</reference>